<evidence type="ECO:0000256" key="4">
    <source>
        <dbReference type="ARBA" id="ARBA00022741"/>
    </source>
</evidence>
<dbReference type="InterPro" id="IPR003395">
    <property type="entry name" value="RecF/RecN/SMC_N"/>
</dbReference>
<evidence type="ECO:0000256" key="7">
    <source>
        <dbReference type="ARBA" id="ARBA00023204"/>
    </source>
</evidence>
<dbReference type="InterPro" id="IPR027417">
    <property type="entry name" value="P-loop_NTPase"/>
</dbReference>
<dbReference type="Proteomes" id="UP001165381">
    <property type="component" value="Unassembled WGS sequence"/>
</dbReference>
<evidence type="ECO:0000256" key="2">
    <source>
        <dbReference type="ARBA" id="ARBA00009441"/>
    </source>
</evidence>
<organism evidence="12 13">
    <name type="scientific">Jejuia spongiicola</name>
    <dbReference type="NCBI Taxonomy" id="2942207"/>
    <lineage>
        <taxon>Bacteria</taxon>
        <taxon>Pseudomonadati</taxon>
        <taxon>Bacteroidota</taxon>
        <taxon>Flavobacteriia</taxon>
        <taxon>Flavobacteriales</taxon>
        <taxon>Flavobacteriaceae</taxon>
        <taxon>Jejuia</taxon>
    </lineage>
</organism>
<evidence type="ECO:0000256" key="9">
    <source>
        <dbReference type="PIRNR" id="PIRNR003128"/>
    </source>
</evidence>
<comment type="caution">
    <text evidence="12">The sequence shown here is derived from an EMBL/GenBank/DDBJ whole genome shotgun (WGS) entry which is preliminary data.</text>
</comment>
<dbReference type="CDD" id="cd03241">
    <property type="entry name" value="ABC_RecN"/>
    <property type="match status" value="1"/>
</dbReference>
<dbReference type="SUPFAM" id="SSF52540">
    <property type="entry name" value="P-loop containing nucleoside triphosphate hydrolases"/>
    <property type="match status" value="2"/>
</dbReference>
<evidence type="ECO:0000256" key="5">
    <source>
        <dbReference type="ARBA" id="ARBA00022763"/>
    </source>
</evidence>
<feature type="domain" description="RecF/RecN/SMC N-terminal" evidence="11">
    <location>
        <begin position="2"/>
        <end position="508"/>
    </location>
</feature>
<evidence type="ECO:0000256" key="1">
    <source>
        <dbReference type="ARBA" id="ARBA00003618"/>
    </source>
</evidence>
<keyword evidence="4" id="KW-0547">Nucleotide-binding</keyword>
<evidence type="ECO:0000313" key="13">
    <source>
        <dbReference type="Proteomes" id="UP001165381"/>
    </source>
</evidence>
<evidence type="ECO:0000313" key="12">
    <source>
        <dbReference type="EMBL" id="MCL6295963.1"/>
    </source>
</evidence>
<feature type="coiled-coil region" evidence="10">
    <location>
        <begin position="151"/>
        <end position="236"/>
    </location>
</feature>
<gene>
    <name evidence="12" type="primary">recN</name>
    <name evidence="12" type="ORF">M3P09_13210</name>
</gene>
<dbReference type="PANTHER" id="PTHR11059">
    <property type="entry name" value="DNA REPAIR PROTEIN RECN"/>
    <property type="match status" value="1"/>
</dbReference>
<comment type="function">
    <text evidence="1 9">May be involved in recombinational repair of damaged DNA.</text>
</comment>
<evidence type="ECO:0000256" key="8">
    <source>
        <dbReference type="ARBA" id="ARBA00033408"/>
    </source>
</evidence>
<evidence type="ECO:0000256" key="10">
    <source>
        <dbReference type="SAM" id="Coils"/>
    </source>
</evidence>
<accession>A0ABT0QG58</accession>
<keyword evidence="7 9" id="KW-0234">DNA repair</keyword>
<dbReference type="RefSeq" id="WP_249973495.1">
    <property type="nucleotide sequence ID" value="NZ_JAMFLZ010000005.1"/>
</dbReference>
<dbReference type="NCBIfam" id="TIGR00634">
    <property type="entry name" value="recN"/>
    <property type="match status" value="1"/>
</dbReference>
<dbReference type="Pfam" id="PF02463">
    <property type="entry name" value="SMC_N"/>
    <property type="match status" value="1"/>
</dbReference>
<dbReference type="Gene3D" id="3.40.50.300">
    <property type="entry name" value="P-loop containing nucleotide triphosphate hydrolases"/>
    <property type="match status" value="2"/>
</dbReference>
<keyword evidence="5 9" id="KW-0227">DNA damage</keyword>
<name>A0ABT0QG58_9FLAO</name>
<evidence type="ECO:0000256" key="3">
    <source>
        <dbReference type="ARBA" id="ARBA00021315"/>
    </source>
</evidence>
<evidence type="ECO:0000256" key="6">
    <source>
        <dbReference type="ARBA" id="ARBA00022840"/>
    </source>
</evidence>
<keyword evidence="6" id="KW-0067">ATP-binding</keyword>
<dbReference type="PIRSF" id="PIRSF003128">
    <property type="entry name" value="RecN"/>
    <property type="match status" value="1"/>
</dbReference>
<reference evidence="12" key="1">
    <citation type="submission" date="2022-05" db="EMBL/GenBank/DDBJ databases">
        <authorList>
            <person name="Park J.-S."/>
        </authorList>
    </citation>
    <scope>NUCLEOTIDE SEQUENCE</scope>
    <source>
        <strain evidence="12">2012CJ34-3</strain>
    </source>
</reference>
<dbReference type="PANTHER" id="PTHR11059:SF0">
    <property type="entry name" value="DNA REPAIR PROTEIN RECN"/>
    <property type="match status" value="1"/>
</dbReference>
<feature type="coiled-coil region" evidence="10">
    <location>
        <begin position="342"/>
        <end position="369"/>
    </location>
</feature>
<dbReference type="EMBL" id="JAMFLZ010000005">
    <property type="protein sequence ID" value="MCL6295963.1"/>
    <property type="molecule type" value="Genomic_DNA"/>
</dbReference>
<dbReference type="InterPro" id="IPR004604">
    <property type="entry name" value="DNA_recomb/repair_RecN"/>
</dbReference>
<keyword evidence="10" id="KW-0175">Coiled coil</keyword>
<proteinExistence type="inferred from homology"/>
<protein>
    <recommendedName>
        <fullName evidence="3 9">DNA repair protein RecN</fullName>
    </recommendedName>
    <alternativeName>
        <fullName evidence="8 9">Recombination protein N</fullName>
    </alternativeName>
</protein>
<sequence length="551" mass="61856">MITSLSIKNYALIDNLQVDFNGGLSIITGETGAGKSILLGGLSLILGKRADLNSLKDTTQKCIIEAVFDVSHYNLEPLFDAEDFDYETQTIIRREILPSGKSRAFVNDSPVNLASLQLLGERLVDIHSQHQTLQLTSNDFQFQVIDALANNDELLQSYATELKAYKKLQKELQELHNFQAEAIKEHDYNSFLLNELVEANLIEGEQQALEEEYETLNNIEGIKEKLSESYQLLNDEQIGVLSTLTTIKNNLQNIAGFSSKYEDLFNRVNTSLIDLDDVFNEIDILQDNLEANPNRLEEVDSKLKVLHSLMQKHVASDVSELIKIKNDLEEKVAVTQNLDITIDKKQSEIKSKTSQLKNISKQINKKRSEVIPQLKEQLETVLASLGMPNAQFKMDVLYKTEQFFVNGQDELSFLFSANKGGNFNELKKAASGGELSRIMLAIKSILSNYIQLPTIMFDEIDTGVSGEISNKMGDIMVQMSKSMQVFSITHLPQIAAKGHSHFKVYKEDVNDTTQTNLVKLNHDERIIEIAQMLGGTETSSSAIAHAKELFN</sequence>
<keyword evidence="13" id="KW-1185">Reference proteome</keyword>
<evidence type="ECO:0000259" key="11">
    <source>
        <dbReference type="Pfam" id="PF02463"/>
    </source>
</evidence>
<comment type="similarity">
    <text evidence="2 9">Belongs to the RecN family.</text>
</comment>